<evidence type="ECO:0000256" key="5">
    <source>
        <dbReference type="ARBA" id="ARBA00009195"/>
    </source>
</evidence>
<evidence type="ECO:0000256" key="9">
    <source>
        <dbReference type="ARBA" id="ARBA00022588"/>
    </source>
</evidence>
<evidence type="ECO:0000256" key="11">
    <source>
        <dbReference type="ARBA" id="ARBA00022729"/>
    </source>
</evidence>
<dbReference type="PANTHER" id="PTHR45828">
    <property type="entry name" value="CYTOCHROME B561/FERRIC REDUCTASE TRANSMEMBRANE"/>
    <property type="match status" value="1"/>
</dbReference>
<evidence type="ECO:0000256" key="14">
    <source>
        <dbReference type="ARBA" id="ARBA00022989"/>
    </source>
</evidence>
<accession>A0AAE1DJC1</accession>
<evidence type="ECO:0000256" key="10">
    <source>
        <dbReference type="ARBA" id="ARBA00022692"/>
    </source>
</evidence>
<dbReference type="InterPro" id="IPR005018">
    <property type="entry name" value="DOMON_domain"/>
</dbReference>
<comment type="cofactor">
    <cofactor evidence="1">
        <name>heme b</name>
        <dbReference type="ChEBI" id="CHEBI:60344"/>
    </cofactor>
</comment>
<evidence type="ECO:0000256" key="12">
    <source>
        <dbReference type="ARBA" id="ARBA00022859"/>
    </source>
</evidence>
<keyword evidence="16" id="KW-0044">Antibiotic</keyword>
<evidence type="ECO:0000256" key="18">
    <source>
        <dbReference type="ARBA" id="ARBA00023180"/>
    </source>
</evidence>
<comment type="similarity">
    <text evidence="4">Belongs to the insect defense protein family.</text>
</comment>
<dbReference type="Gene3D" id="2.60.40.4060">
    <property type="entry name" value="Reeler domain"/>
    <property type="match status" value="1"/>
</dbReference>
<dbReference type="InterPro" id="IPR006593">
    <property type="entry name" value="Cyt_b561/ferric_Rdtase_TM"/>
</dbReference>
<keyword evidence="7" id="KW-0964">Secreted</keyword>
<keyword evidence="13" id="KW-0249">Electron transport</keyword>
<keyword evidence="25" id="KW-1185">Reference proteome</keyword>
<feature type="transmembrane region" description="Helical" evidence="19">
    <location>
        <begin position="469"/>
        <end position="487"/>
    </location>
</feature>
<dbReference type="Pfam" id="PF03188">
    <property type="entry name" value="Cytochrom_B561"/>
    <property type="match status" value="1"/>
</dbReference>
<feature type="chain" id="PRO_5042193879" description="Ferric-chelate reductase 1" evidence="20">
    <location>
        <begin position="27"/>
        <end position="614"/>
    </location>
</feature>
<evidence type="ECO:0000256" key="1">
    <source>
        <dbReference type="ARBA" id="ARBA00001970"/>
    </source>
</evidence>
<comment type="subcellular location">
    <subcellularLocation>
        <location evidence="2">Membrane</location>
        <topology evidence="2">Multi-pass membrane protein</topology>
    </subcellularLocation>
    <subcellularLocation>
        <location evidence="3">Secreted</location>
    </subcellularLocation>
</comment>
<evidence type="ECO:0000256" key="15">
    <source>
        <dbReference type="ARBA" id="ARBA00023004"/>
    </source>
</evidence>
<dbReference type="PROSITE" id="PS50939">
    <property type="entry name" value="CYTOCHROME_B561"/>
    <property type="match status" value="1"/>
</dbReference>
<feature type="signal peptide" evidence="20">
    <location>
        <begin position="1"/>
        <end position="26"/>
    </location>
</feature>
<sequence>MILFGKGHHALIIATCIVCFVIGVHGFPGGSPFSTCLTLYPIHSNIPAKTDKSPYVVTLNPSTNYKEGDVIKVKISSKDGSQFTGFQIAAYRESCPAQIVGQFTKSLNPDKSKVFTCVGGMKNMVTHSNGHWVSSIEFEWTAPSNFLGNITFISTVLKDYGTYWTDVTATLSSSALSIDKCNFPIISPRNLTKATDFANCGDTKACFLYPNTDKCNDNDCIAAVSFKYRNTTKDFQVEMYAEPGPSIDYVGVAFSSDDEMGDDETFVCTTGTSEKKSLQYGYNPGKENELLRYSDLFTQAEVRYVDGRIECRFAMKEDYALKTIDPSTATSDTPKTLTKNFNKSMGWRIQLAWGPAIEGSNVITMHKDMPATTSSSVMIKEPGIYRGTAYPVLVKLHASFMIIAWIFLSGIMTVIARHYKDFMPRTLLFGTKIWFQLHRGLAFLVATLTGISVIMIFSCRGLIKKAAAPHAACGLVVVIFMSLQIFIALRRPDPGDRRRTIFKWVHRILGEGIHIFAGITMFLAFDIDYVTERLQDTGYIILGVWVGVQVAWLIAFEVASYFFLKGESSTADPYLMEDDIRIEKVSWIPSVMMLFYMICLLVLTIVLIVFFVQY</sequence>
<keyword evidence="12" id="KW-0391">Immunity</keyword>
<feature type="domain" description="Reelin" evidence="23">
    <location>
        <begin position="21"/>
        <end position="188"/>
    </location>
</feature>
<dbReference type="PANTHER" id="PTHR45828:SF9">
    <property type="entry name" value="CELL WALL INTEGRITY AND STRESS RESPONSE COMPONENT 4-LIKE-RELATED"/>
    <property type="match status" value="1"/>
</dbReference>
<dbReference type="EMBL" id="JAWDGP010003588">
    <property type="protein sequence ID" value="KAK3772859.1"/>
    <property type="molecule type" value="Genomic_DNA"/>
</dbReference>
<dbReference type="GO" id="GO:0016020">
    <property type="term" value="C:membrane"/>
    <property type="evidence" value="ECO:0007669"/>
    <property type="project" value="UniProtKB-SubCell"/>
</dbReference>
<evidence type="ECO:0000259" key="22">
    <source>
        <dbReference type="PROSITE" id="PS50939"/>
    </source>
</evidence>
<feature type="transmembrane region" description="Helical" evidence="19">
    <location>
        <begin position="440"/>
        <end position="463"/>
    </location>
</feature>
<dbReference type="Pfam" id="PF02014">
    <property type="entry name" value="Reeler"/>
    <property type="match status" value="1"/>
</dbReference>
<evidence type="ECO:0000259" key="23">
    <source>
        <dbReference type="PROSITE" id="PS51019"/>
    </source>
</evidence>
<keyword evidence="15" id="KW-0408">Iron</keyword>
<feature type="domain" description="Cytochrome b561" evidence="22">
    <location>
        <begin position="361"/>
        <end position="565"/>
    </location>
</feature>
<keyword evidence="17 19" id="KW-0472">Membrane</keyword>
<dbReference type="Gene3D" id="1.20.120.1770">
    <property type="match status" value="1"/>
</dbReference>
<keyword evidence="9" id="KW-0399">Innate immunity</keyword>
<evidence type="ECO:0000256" key="2">
    <source>
        <dbReference type="ARBA" id="ARBA00004141"/>
    </source>
</evidence>
<keyword evidence="10 19" id="KW-0812">Transmembrane</keyword>
<protein>
    <recommendedName>
        <fullName evidence="26">Ferric-chelate reductase 1</fullName>
    </recommendedName>
</protein>
<evidence type="ECO:0000313" key="24">
    <source>
        <dbReference type="EMBL" id="KAK3772859.1"/>
    </source>
</evidence>
<evidence type="ECO:0000256" key="19">
    <source>
        <dbReference type="SAM" id="Phobius"/>
    </source>
</evidence>
<evidence type="ECO:0000256" key="8">
    <source>
        <dbReference type="ARBA" id="ARBA00022529"/>
    </source>
</evidence>
<evidence type="ECO:0000256" key="6">
    <source>
        <dbReference type="ARBA" id="ARBA00022448"/>
    </source>
</evidence>
<dbReference type="InterPro" id="IPR002861">
    <property type="entry name" value="Reeler_dom"/>
</dbReference>
<evidence type="ECO:0000256" key="16">
    <source>
        <dbReference type="ARBA" id="ARBA00023022"/>
    </source>
</evidence>
<proteinExistence type="inferred from homology"/>
<keyword evidence="14 19" id="KW-1133">Transmembrane helix</keyword>
<keyword evidence="6" id="KW-0813">Transport</keyword>
<evidence type="ECO:0000256" key="13">
    <source>
        <dbReference type="ARBA" id="ARBA00022982"/>
    </source>
</evidence>
<dbReference type="GO" id="GO:0042742">
    <property type="term" value="P:defense response to bacterium"/>
    <property type="evidence" value="ECO:0007669"/>
    <property type="project" value="UniProtKB-KW"/>
</dbReference>
<name>A0AAE1DJC1_9GAST</name>
<feature type="transmembrane region" description="Helical" evidence="19">
    <location>
        <begin position="539"/>
        <end position="564"/>
    </location>
</feature>
<feature type="transmembrane region" description="Helical" evidence="19">
    <location>
        <begin position="585"/>
        <end position="612"/>
    </location>
</feature>
<evidence type="ECO:0000313" key="25">
    <source>
        <dbReference type="Proteomes" id="UP001283361"/>
    </source>
</evidence>
<dbReference type="PROSITE" id="PS50836">
    <property type="entry name" value="DOMON"/>
    <property type="match status" value="1"/>
</dbReference>
<evidence type="ECO:0000259" key="21">
    <source>
        <dbReference type="PROSITE" id="PS50836"/>
    </source>
</evidence>
<evidence type="ECO:0000256" key="4">
    <source>
        <dbReference type="ARBA" id="ARBA00008501"/>
    </source>
</evidence>
<dbReference type="GO" id="GO:0045087">
    <property type="term" value="P:innate immune response"/>
    <property type="evidence" value="ECO:0007669"/>
    <property type="project" value="UniProtKB-KW"/>
</dbReference>
<comment type="caution">
    <text evidence="24">The sequence shown here is derived from an EMBL/GenBank/DDBJ whole genome shotgun (WGS) entry which is preliminary data.</text>
</comment>
<feature type="transmembrane region" description="Helical" evidence="19">
    <location>
        <begin position="508"/>
        <end position="527"/>
    </location>
</feature>
<dbReference type="CDD" id="cd08760">
    <property type="entry name" value="Cyt_b561_FRRS1_like"/>
    <property type="match status" value="1"/>
</dbReference>
<evidence type="ECO:0000256" key="3">
    <source>
        <dbReference type="ARBA" id="ARBA00004613"/>
    </source>
</evidence>
<feature type="transmembrane region" description="Helical" evidence="19">
    <location>
        <begin position="398"/>
        <end position="419"/>
    </location>
</feature>
<keyword evidence="8" id="KW-0929">Antimicrobial</keyword>
<dbReference type="GO" id="GO:0005576">
    <property type="term" value="C:extracellular region"/>
    <property type="evidence" value="ECO:0007669"/>
    <property type="project" value="UniProtKB-SubCell"/>
</dbReference>
<keyword evidence="18" id="KW-0325">Glycoprotein</keyword>
<dbReference type="CDD" id="cd08544">
    <property type="entry name" value="Reeler"/>
    <property type="match status" value="1"/>
</dbReference>
<evidence type="ECO:0000256" key="20">
    <source>
        <dbReference type="SAM" id="SignalP"/>
    </source>
</evidence>
<comment type="similarity">
    <text evidence="5">Belongs to the FRRS1 family.</text>
</comment>
<dbReference type="InterPro" id="IPR042307">
    <property type="entry name" value="Reeler_sf"/>
</dbReference>
<dbReference type="InterPro" id="IPR051237">
    <property type="entry name" value="Ferric-chelate_Red/DefProt"/>
</dbReference>
<evidence type="ECO:0000256" key="7">
    <source>
        <dbReference type="ARBA" id="ARBA00022525"/>
    </source>
</evidence>
<reference evidence="24" key="1">
    <citation type="journal article" date="2023" name="G3 (Bethesda)">
        <title>A reference genome for the long-term kleptoplast-retaining sea slug Elysia crispata morphotype clarki.</title>
        <authorList>
            <person name="Eastman K.E."/>
            <person name="Pendleton A.L."/>
            <person name="Shaikh M.A."/>
            <person name="Suttiyut T."/>
            <person name="Ogas R."/>
            <person name="Tomko P."/>
            <person name="Gavelis G."/>
            <person name="Widhalm J.R."/>
            <person name="Wisecaver J.H."/>
        </authorList>
    </citation>
    <scope>NUCLEOTIDE SEQUENCE</scope>
    <source>
        <strain evidence="24">ECLA1</strain>
    </source>
</reference>
<feature type="domain" description="DOMON" evidence="21">
    <location>
        <begin position="220"/>
        <end position="346"/>
    </location>
</feature>
<evidence type="ECO:0000256" key="17">
    <source>
        <dbReference type="ARBA" id="ARBA00023136"/>
    </source>
</evidence>
<dbReference type="AlphaFoldDB" id="A0AAE1DJC1"/>
<dbReference type="PROSITE" id="PS51019">
    <property type="entry name" value="REELIN"/>
    <property type="match status" value="1"/>
</dbReference>
<organism evidence="24 25">
    <name type="scientific">Elysia crispata</name>
    <name type="common">lettuce slug</name>
    <dbReference type="NCBI Taxonomy" id="231223"/>
    <lineage>
        <taxon>Eukaryota</taxon>
        <taxon>Metazoa</taxon>
        <taxon>Spiralia</taxon>
        <taxon>Lophotrochozoa</taxon>
        <taxon>Mollusca</taxon>
        <taxon>Gastropoda</taxon>
        <taxon>Heterobranchia</taxon>
        <taxon>Euthyneura</taxon>
        <taxon>Panpulmonata</taxon>
        <taxon>Sacoglossa</taxon>
        <taxon>Placobranchoidea</taxon>
        <taxon>Plakobranchidae</taxon>
        <taxon>Elysia</taxon>
    </lineage>
</organism>
<dbReference type="Proteomes" id="UP001283361">
    <property type="component" value="Unassembled WGS sequence"/>
</dbReference>
<keyword evidence="11 20" id="KW-0732">Signal</keyword>
<gene>
    <name evidence="24" type="ORF">RRG08_024044</name>
</gene>
<evidence type="ECO:0008006" key="26">
    <source>
        <dbReference type="Google" id="ProtNLM"/>
    </source>
</evidence>
<dbReference type="SMART" id="SM00665">
    <property type="entry name" value="B561"/>
    <property type="match status" value="1"/>
</dbReference>